<dbReference type="PANTHER" id="PTHR33321:SF12">
    <property type="entry name" value="PLANT BASIC SECRETORY PROTEIN (BSP) FAMILY PROTEIN"/>
    <property type="match status" value="1"/>
</dbReference>
<gene>
    <name evidence="1" type="ORF">BCL90_1994</name>
</gene>
<protein>
    <submittedName>
        <fullName evidence="1">Basic secretory peptidase family protein</fullName>
    </submittedName>
</protein>
<evidence type="ECO:0000313" key="2">
    <source>
        <dbReference type="Proteomes" id="UP000273898"/>
    </source>
</evidence>
<dbReference type="InterPro" id="IPR007541">
    <property type="entry name" value="Uncharacterised_BSP"/>
</dbReference>
<proteinExistence type="predicted"/>
<dbReference type="AlphaFoldDB" id="A0A497Y3W5"/>
<comment type="caution">
    <text evidence="1">The sequence shown here is derived from an EMBL/GenBank/DDBJ whole genome shotgun (WGS) entry which is preliminary data.</text>
</comment>
<dbReference type="PANTHER" id="PTHR33321">
    <property type="match status" value="1"/>
</dbReference>
<reference evidence="1 2" key="1">
    <citation type="submission" date="2018-10" db="EMBL/GenBank/DDBJ databases">
        <title>Genomic Encyclopedia of Archaeal and Bacterial Type Strains, Phase II (KMG-II): from individual species to whole genera.</title>
        <authorList>
            <person name="Goeker M."/>
        </authorList>
    </citation>
    <scope>NUCLEOTIDE SEQUENCE [LARGE SCALE GENOMIC DNA]</scope>
    <source>
        <strain evidence="1 2">DSM 19624</strain>
    </source>
</reference>
<dbReference type="EMBL" id="RCCK01000011">
    <property type="protein sequence ID" value="RLJ76940.1"/>
    <property type="molecule type" value="Genomic_DNA"/>
</dbReference>
<sequence>MILPTAKSFLLSKPTQKIMIKKLLIFAFISFISANTFAQNREREYKVTINDKDSATNAIVDAKLKAAFFQVYPEFAQADGYRTTRNVVLDLVTEGTTTIQAKAGEIKVNSKWVKNKSQKKIQKELFTALSKNWFSYSKEKHKGYELTFISKDPNLDPTVRKKLIDTYFEIYPTLVKTFNDKSTHDVLFVVDTAYKAVAEASGNRILFSAGYMKAHPTDIDVVTHETMHIVQGYGYSAGPVWLTEGIADYVRYKYGVDNVGSKWSLPDYNAKQSYTNSYRITARFFAWLEQNVKPGLVAALDQQLRAHQYSEQSWTSLTGKTLDQLWEDYSKEPQKVSLTYSSKK</sequence>
<organism evidence="1 2">
    <name type="scientific">Pedobacter alluvionis</name>
    <dbReference type="NCBI Taxonomy" id="475253"/>
    <lineage>
        <taxon>Bacteria</taxon>
        <taxon>Pseudomonadati</taxon>
        <taxon>Bacteroidota</taxon>
        <taxon>Sphingobacteriia</taxon>
        <taxon>Sphingobacteriales</taxon>
        <taxon>Sphingobacteriaceae</taxon>
        <taxon>Pedobacter</taxon>
    </lineage>
</organism>
<name>A0A497Y3W5_9SPHI</name>
<dbReference type="Proteomes" id="UP000273898">
    <property type="component" value="Unassembled WGS sequence"/>
</dbReference>
<accession>A0A497Y3W5</accession>
<dbReference type="Pfam" id="PF04450">
    <property type="entry name" value="BSP"/>
    <property type="match status" value="1"/>
</dbReference>
<evidence type="ECO:0000313" key="1">
    <source>
        <dbReference type="EMBL" id="RLJ76940.1"/>
    </source>
</evidence>